<evidence type="ECO:0000313" key="3">
    <source>
        <dbReference type="Proteomes" id="UP001221898"/>
    </source>
</evidence>
<comment type="caution">
    <text evidence="2">The sequence shown here is derived from an EMBL/GenBank/DDBJ whole genome shotgun (WGS) entry which is preliminary data.</text>
</comment>
<protein>
    <submittedName>
        <fullName evidence="2">Uncharacterized protein</fullName>
    </submittedName>
</protein>
<sequence>MIRRESRRRRVWRCKIRPPVVRPPSPHRLRPSGNPLYLLRHSRDPPLSEGEARPAEQSGFRDVTRFPKGSGGSAGDSWAAPRTGCGARRQEGAGLLARLKKRSPAVPRQAAREQEITVSGLFPLPVYRSLGLRLGWK</sequence>
<gene>
    <name evidence="2" type="ORF">AAFF_G00351730</name>
</gene>
<feature type="region of interest" description="Disordered" evidence="1">
    <location>
        <begin position="18"/>
        <end position="87"/>
    </location>
</feature>
<dbReference type="Proteomes" id="UP001221898">
    <property type="component" value="Unassembled WGS sequence"/>
</dbReference>
<evidence type="ECO:0000313" key="2">
    <source>
        <dbReference type="EMBL" id="KAJ8403401.1"/>
    </source>
</evidence>
<dbReference type="EMBL" id="JAINUG010000058">
    <property type="protein sequence ID" value="KAJ8403401.1"/>
    <property type="molecule type" value="Genomic_DNA"/>
</dbReference>
<dbReference type="AlphaFoldDB" id="A0AAD7SL14"/>
<proteinExistence type="predicted"/>
<reference evidence="2" key="1">
    <citation type="journal article" date="2023" name="Science">
        <title>Genome structures resolve the early diversification of teleost fishes.</title>
        <authorList>
            <person name="Parey E."/>
            <person name="Louis A."/>
            <person name="Montfort J."/>
            <person name="Bouchez O."/>
            <person name="Roques C."/>
            <person name="Iampietro C."/>
            <person name="Lluch J."/>
            <person name="Castinel A."/>
            <person name="Donnadieu C."/>
            <person name="Desvignes T."/>
            <person name="Floi Bucao C."/>
            <person name="Jouanno E."/>
            <person name="Wen M."/>
            <person name="Mejri S."/>
            <person name="Dirks R."/>
            <person name="Jansen H."/>
            <person name="Henkel C."/>
            <person name="Chen W.J."/>
            <person name="Zahm M."/>
            <person name="Cabau C."/>
            <person name="Klopp C."/>
            <person name="Thompson A.W."/>
            <person name="Robinson-Rechavi M."/>
            <person name="Braasch I."/>
            <person name="Lecointre G."/>
            <person name="Bobe J."/>
            <person name="Postlethwait J.H."/>
            <person name="Berthelot C."/>
            <person name="Roest Crollius H."/>
            <person name="Guiguen Y."/>
        </authorList>
    </citation>
    <scope>NUCLEOTIDE SEQUENCE</scope>
    <source>
        <strain evidence="2">NC1722</strain>
    </source>
</reference>
<feature type="compositionally biased region" description="Basic and acidic residues" evidence="1">
    <location>
        <begin position="41"/>
        <end position="54"/>
    </location>
</feature>
<keyword evidence="3" id="KW-1185">Reference proteome</keyword>
<accession>A0AAD7SL14</accession>
<evidence type="ECO:0000256" key="1">
    <source>
        <dbReference type="SAM" id="MobiDB-lite"/>
    </source>
</evidence>
<organism evidence="2 3">
    <name type="scientific">Aldrovandia affinis</name>
    <dbReference type="NCBI Taxonomy" id="143900"/>
    <lineage>
        <taxon>Eukaryota</taxon>
        <taxon>Metazoa</taxon>
        <taxon>Chordata</taxon>
        <taxon>Craniata</taxon>
        <taxon>Vertebrata</taxon>
        <taxon>Euteleostomi</taxon>
        <taxon>Actinopterygii</taxon>
        <taxon>Neopterygii</taxon>
        <taxon>Teleostei</taxon>
        <taxon>Notacanthiformes</taxon>
        <taxon>Halosauridae</taxon>
        <taxon>Aldrovandia</taxon>
    </lineage>
</organism>
<name>A0AAD7SL14_9TELE</name>